<keyword evidence="2" id="KW-1185">Reference proteome</keyword>
<dbReference type="AlphaFoldDB" id="A0A1T2X1T7"/>
<comment type="caution">
    <text evidence="1">The sequence shown here is derived from an EMBL/GenBank/DDBJ whole genome shotgun (WGS) entry which is preliminary data.</text>
</comment>
<evidence type="ECO:0000313" key="2">
    <source>
        <dbReference type="Proteomes" id="UP000190188"/>
    </source>
</evidence>
<evidence type="ECO:0008006" key="3">
    <source>
        <dbReference type="Google" id="ProtNLM"/>
    </source>
</evidence>
<sequence length="210" mass="24726">MPWPMVHFATAIHTSITDPSPSFLLGSIAPDAIHMRDNITRKDKGMTHLVYEDKLPNIEKLTKHCLDYLHQNPDPDWKAYVWGYFAHIYTDGRWTDTVYADFEKDYSGDMKDLRSTYNQEAGQVEFHIMRSGQWSENVFTKLKSARAFSIDPFVTETEVSKYRDSKLHWLQDEKNEPKIEPIYFHEKVVNDFIINTSNELKEIFKVWGKE</sequence>
<dbReference type="STRING" id="1324314.BVG16_27340"/>
<dbReference type="OrthoDB" id="9810012at2"/>
<evidence type="ECO:0000313" key="1">
    <source>
        <dbReference type="EMBL" id="OPA73797.1"/>
    </source>
</evidence>
<proteinExistence type="predicted"/>
<gene>
    <name evidence="1" type="ORF">BVG16_27340</name>
</gene>
<protein>
    <recommendedName>
        <fullName evidence="3">Phospholipase C/D domain-containing protein</fullName>
    </recommendedName>
</protein>
<dbReference type="Proteomes" id="UP000190188">
    <property type="component" value="Unassembled WGS sequence"/>
</dbReference>
<dbReference type="EMBL" id="MSZX01000014">
    <property type="protein sequence ID" value="OPA73797.1"/>
    <property type="molecule type" value="Genomic_DNA"/>
</dbReference>
<organism evidence="1 2">
    <name type="scientific">Paenibacillus selenitireducens</name>
    <dbReference type="NCBI Taxonomy" id="1324314"/>
    <lineage>
        <taxon>Bacteria</taxon>
        <taxon>Bacillati</taxon>
        <taxon>Bacillota</taxon>
        <taxon>Bacilli</taxon>
        <taxon>Bacillales</taxon>
        <taxon>Paenibacillaceae</taxon>
        <taxon>Paenibacillus</taxon>
    </lineage>
</organism>
<name>A0A1T2X1T7_9BACL</name>
<dbReference type="RefSeq" id="WP_078502367.1">
    <property type="nucleotide sequence ID" value="NZ_MSZX01000014.1"/>
</dbReference>
<reference evidence="1 2" key="1">
    <citation type="submission" date="2017-01" db="EMBL/GenBank/DDBJ databases">
        <title>Genome analysis of Paenibacillus selenitrireducens ES3-24.</title>
        <authorList>
            <person name="Xu D."/>
            <person name="Yao R."/>
            <person name="Zheng S."/>
        </authorList>
    </citation>
    <scope>NUCLEOTIDE SEQUENCE [LARGE SCALE GENOMIC DNA]</scope>
    <source>
        <strain evidence="1 2">ES3-24</strain>
    </source>
</reference>
<accession>A0A1T2X1T7</accession>